<keyword evidence="3" id="KW-1185">Reference proteome</keyword>
<dbReference type="Proteomes" id="UP000595437">
    <property type="component" value="Chromosome 15"/>
</dbReference>
<evidence type="ECO:0000313" key="2">
    <source>
        <dbReference type="EMBL" id="QQP36089.1"/>
    </source>
</evidence>
<feature type="non-terminal residue" evidence="2">
    <location>
        <position position="166"/>
    </location>
</feature>
<proteinExistence type="predicted"/>
<feature type="compositionally biased region" description="Polar residues" evidence="1">
    <location>
        <begin position="61"/>
        <end position="74"/>
    </location>
</feature>
<feature type="region of interest" description="Disordered" evidence="1">
    <location>
        <begin position="104"/>
        <end position="127"/>
    </location>
</feature>
<gene>
    <name evidence="2" type="ORF">FKW44_021076</name>
</gene>
<sequence length="166" mass="18592">HPPTSFKLIAAAPRSPGAYCQDKDKTSNNTILSPATNHNDTHHSFMRRAVVYPPIRRHTKQANQHGTGERSPSQGRPRPDNFKVDRDIAKAESQIIKLTLPNKHSIYNQPSGNTAWAPDGPSARDRHRATLRTKPGEPEDAFLHYNCDKILESSLHYDLALATELK</sequence>
<accession>A0A7T8GQP3</accession>
<dbReference type="AlphaFoldDB" id="A0A7T8GQP3"/>
<protein>
    <submittedName>
        <fullName evidence="2">Uncharacterized protein</fullName>
    </submittedName>
</protein>
<evidence type="ECO:0000313" key="3">
    <source>
        <dbReference type="Proteomes" id="UP000595437"/>
    </source>
</evidence>
<feature type="region of interest" description="Disordered" evidence="1">
    <location>
        <begin position="16"/>
        <end position="43"/>
    </location>
</feature>
<dbReference type="EMBL" id="CP045904">
    <property type="protein sequence ID" value="QQP36089.1"/>
    <property type="molecule type" value="Genomic_DNA"/>
</dbReference>
<feature type="compositionally biased region" description="Polar residues" evidence="1">
    <location>
        <begin position="105"/>
        <end position="114"/>
    </location>
</feature>
<evidence type="ECO:0000256" key="1">
    <source>
        <dbReference type="SAM" id="MobiDB-lite"/>
    </source>
</evidence>
<organism evidence="2 3">
    <name type="scientific">Caligus rogercresseyi</name>
    <name type="common">Sea louse</name>
    <dbReference type="NCBI Taxonomy" id="217165"/>
    <lineage>
        <taxon>Eukaryota</taxon>
        <taxon>Metazoa</taxon>
        <taxon>Ecdysozoa</taxon>
        <taxon>Arthropoda</taxon>
        <taxon>Crustacea</taxon>
        <taxon>Multicrustacea</taxon>
        <taxon>Hexanauplia</taxon>
        <taxon>Copepoda</taxon>
        <taxon>Siphonostomatoida</taxon>
        <taxon>Caligidae</taxon>
        <taxon>Caligus</taxon>
    </lineage>
</organism>
<feature type="compositionally biased region" description="Polar residues" evidence="1">
    <location>
        <begin position="27"/>
        <end position="38"/>
    </location>
</feature>
<reference evidence="3" key="1">
    <citation type="submission" date="2021-01" db="EMBL/GenBank/DDBJ databases">
        <title>Caligus Genome Assembly.</title>
        <authorList>
            <person name="Gallardo-Escarate C."/>
        </authorList>
    </citation>
    <scope>NUCLEOTIDE SEQUENCE [LARGE SCALE GENOMIC DNA]</scope>
</reference>
<feature type="region of interest" description="Disordered" evidence="1">
    <location>
        <begin position="59"/>
        <end position="84"/>
    </location>
</feature>
<name>A0A7T8GQP3_CALRO</name>